<evidence type="ECO:0000256" key="5">
    <source>
        <dbReference type="ARBA" id="ARBA00023004"/>
    </source>
</evidence>
<dbReference type="InterPro" id="IPR002327">
    <property type="entry name" value="Cyt_c_1A/1B"/>
</dbReference>
<comment type="caution">
    <text evidence="9">The sequence shown here is derived from an EMBL/GenBank/DDBJ whole genome shotgun (WGS) entry which is preliminary data.</text>
</comment>
<evidence type="ECO:0000259" key="8">
    <source>
        <dbReference type="PROSITE" id="PS51007"/>
    </source>
</evidence>
<evidence type="ECO:0000256" key="7">
    <source>
        <dbReference type="SAM" id="SignalP"/>
    </source>
</evidence>
<accession>A0ABS7NLR7</accession>
<feature type="signal peptide" evidence="7">
    <location>
        <begin position="1"/>
        <end position="24"/>
    </location>
</feature>
<protein>
    <submittedName>
        <fullName evidence="9">Cytochrome c family protein</fullName>
    </submittedName>
</protein>
<feature type="domain" description="Cytochrome c" evidence="8">
    <location>
        <begin position="33"/>
        <end position="133"/>
    </location>
</feature>
<keyword evidence="4" id="KW-0249">Electron transport</keyword>
<name>A0ABS7NLR7_9RHOB</name>
<dbReference type="SUPFAM" id="SSF46626">
    <property type="entry name" value="Cytochrome c"/>
    <property type="match status" value="2"/>
</dbReference>
<gene>
    <name evidence="9" type="ORF">KUV26_22185</name>
</gene>
<dbReference type="EMBL" id="JAHVJA010000019">
    <property type="protein sequence ID" value="MBY6142150.1"/>
    <property type="molecule type" value="Genomic_DNA"/>
</dbReference>
<proteinExistence type="predicted"/>
<evidence type="ECO:0000256" key="1">
    <source>
        <dbReference type="ARBA" id="ARBA00022448"/>
    </source>
</evidence>
<evidence type="ECO:0000313" key="10">
    <source>
        <dbReference type="Proteomes" id="UP000766629"/>
    </source>
</evidence>
<reference evidence="9 10" key="1">
    <citation type="submission" date="2021-06" db="EMBL/GenBank/DDBJ databases">
        <title>50 bacteria genomes isolated from Dapeng, Shenzhen, China.</title>
        <authorList>
            <person name="Zheng W."/>
            <person name="Yu S."/>
            <person name="Huang Y."/>
        </authorList>
    </citation>
    <scope>NUCLEOTIDE SEQUENCE [LARGE SCALE GENOMIC DNA]</scope>
    <source>
        <strain evidence="9 10">DP1N14-2</strain>
    </source>
</reference>
<evidence type="ECO:0000256" key="3">
    <source>
        <dbReference type="ARBA" id="ARBA00022723"/>
    </source>
</evidence>
<evidence type="ECO:0000256" key="2">
    <source>
        <dbReference type="ARBA" id="ARBA00022617"/>
    </source>
</evidence>
<dbReference type="Proteomes" id="UP000766629">
    <property type="component" value="Unassembled WGS sequence"/>
</dbReference>
<keyword evidence="1" id="KW-0813">Transport</keyword>
<keyword evidence="5 6" id="KW-0408">Iron</keyword>
<dbReference type="PRINTS" id="PR00604">
    <property type="entry name" value="CYTCHRMECIAB"/>
</dbReference>
<organism evidence="9 10">
    <name type="scientific">Leisingera daeponensis</name>
    <dbReference type="NCBI Taxonomy" id="405746"/>
    <lineage>
        <taxon>Bacteria</taxon>
        <taxon>Pseudomonadati</taxon>
        <taxon>Pseudomonadota</taxon>
        <taxon>Alphaproteobacteria</taxon>
        <taxon>Rhodobacterales</taxon>
        <taxon>Roseobacteraceae</taxon>
        <taxon>Leisingera</taxon>
    </lineage>
</organism>
<keyword evidence="3 6" id="KW-0479">Metal-binding</keyword>
<dbReference type="PANTHER" id="PTHR11961">
    <property type="entry name" value="CYTOCHROME C"/>
    <property type="match status" value="1"/>
</dbReference>
<dbReference type="Pfam" id="PF00034">
    <property type="entry name" value="Cytochrom_C"/>
    <property type="match status" value="1"/>
</dbReference>
<dbReference type="PROSITE" id="PS51007">
    <property type="entry name" value="CYTC"/>
    <property type="match status" value="1"/>
</dbReference>
<evidence type="ECO:0000313" key="9">
    <source>
        <dbReference type="EMBL" id="MBY6142150.1"/>
    </source>
</evidence>
<evidence type="ECO:0000256" key="6">
    <source>
        <dbReference type="PROSITE-ProRule" id="PRU00433"/>
    </source>
</evidence>
<keyword evidence="10" id="KW-1185">Reference proteome</keyword>
<keyword evidence="2 6" id="KW-0349">Heme</keyword>
<evidence type="ECO:0000256" key="4">
    <source>
        <dbReference type="ARBA" id="ARBA00022982"/>
    </source>
</evidence>
<dbReference type="Gene3D" id="1.10.760.10">
    <property type="entry name" value="Cytochrome c-like domain"/>
    <property type="match status" value="2"/>
</dbReference>
<feature type="chain" id="PRO_5045914863" evidence="7">
    <location>
        <begin position="25"/>
        <end position="237"/>
    </location>
</feature>
<dbReference type="InterPro" id="IPR009056">
    <property type="entry name" value="Cyt_c-like_dom"/>
</dbReference>
<dbReference type="InterPro" id="IPR036909">
    <property type="entry name" value="Cyt_c-like_dom_sf"/>
</dbReference>
<keyword evidence="7" id="KW-0732">Signal</keyword>
<sequence length="237" mass="25400">MKLAALRCLSVAVGALCLAMPAVADISAALADADPGQGERVFKKCAACHTVEQGGKKKVGPNLYGIVGGPVAGMEDYTYSSALSGYGGEWTVERLDAFLEKPKAEVKGTKMSFAGLKNDSQRLDLIAYLNGFSDSPLAFGAVAAAAPVEDAEEEYEFGVLFDAPGVETTYYMCSACHSEMIVAQQGLTRDGWVEMLEWMVDEQGMSEIEEPELSEVLDYLSAHYGEDRPNFPQPGSN</sequence>
<dbReference type="RefSeq" id="WP_222510066.1">
    <property type="nucleotide sequence ID" value="NZ_JAHVJA010000019.1"/>
</dbReference>